<dbReference type="EMBL" id="MHQC01000007">
    <property type="protein sequence ID" value="OGZ95576.1"/>
    <property type="molecule type" value="Genomic_DNA"/>
</dbReference>
<evidence type="ECO:0000313" key="1">
    <source>
        <dbReference type="EMBL" id="OGZ95576.1"/>
    </source>
</evidence>
<protein>
    <recommendedName>
        <fullName evidence="3">DUF4178 domain-containing protein</fullName>
    </recommendedName>
</protein>
<organism evidence="1 2">
    <name type="scientific">Candidatus Sungbacteria bacterium RIFCSPHIGHO2_01_FULL_47_32</name>
    <dbReference type="NCBI Taxonomy" id="1802264"/>
    <lineage>
        <taxon>Bacteria</taxon>
        <taxon>Candidatus Sungiibacteriota</taxon>
    </lineage>
</organism>
<reference evidence="1 2" key="1">
    <citation type="journal article" date="2016" name="Nat. Commun.">
        <title>Thousands of microbial genomes shed light on interconnected biogeochemical processes in an aquifer system.</title>
        <authorList>
            <person name="Anantharaman K."/>
            <person name="Brown C.T."/>
            <person name="Hug L.A."/>
            <person name="Sharon I."/>
            <person name="Castelle C.J."/>
            <person name="Probst A.J."/>
            <person name="Thomas B.C."/>
            <person name="Singh A."/>
            <person name="Wilkins M.J."/>
            <person name="Karaoz U."/>
            <person name="Brodie E.L."/>
            <person name="Williams K.H."/>
            <person name="Hubbard S.S."/>
            <person name="Banfield J.F."/>
        </authorList>
    </citation>
    <scope>NUCLEOTIDE SEQUENCE [LARGE SCALE GENOMIC DNA]</scope>
</reference>
<proteinExistence type="predicted"/>
<sequence>MSTSERKYITIAQALKDWWYKDAKTPAELKTLNPLQIKIGDEITIENPDLQNFKFKVALFDVYTRVIDGKEYSFVDYQLHDDVSEPETWVTFRVIPVEGEDPNIPPKLSMLLLFPHRQEEYDETLHKKFLPSGVLKIFEDGKEPEVYERCAGLRKPYVAVVTEYMGKEVADPEEITYWDFQRTLPDGQIQYYFVELDSAKMFKTYHARQVSSNDVNILSTEV</sequence>
<name>A0A1G2K820_9BACT</name>
<dbReference type="Proteomes" id="UP000177152">
    <property type="component" value="Unassembled WGS sequence"/>
</dbReference>
<accession>A0A1G2K820</accession>
<dbReference type="AlphaFoldDB" id="A0A1G2K820"/>
<gene>
    <name evidence="1" type="ORF">A2633_06595</name>
</gene>
<comment type="caution">
    <text evidence="1">The sequence shown here is derived from an EMBL/GenBank/DDBJ whole genome shotgun (WGS) entry which is preliminary data.</text>
</comment>
<evidence type="ECO:0008006" key="3">
    <source>
        <dbReference type="Google" id="ProtNLM"/>
    </source>
</evidence>
<evidence type="ECO:0000313" key="2">
    <source>
        <dbReference type="Proteomes" id="UP000177152"/>
    </source>
</evidence>